<dbReference type="InterPro" id="IPR023981">
    <property type="entry name" value="MftF"/>
</dbReference>
<dbReference type="InterPro" id="IPR001173">
    <property type="entry name" value="Glyco_trans_2-like"/>
</dbReference>
<dbReference type="PANTHER" id="PTHR43685">
    <property type="entry name" value="GLYCOSYLTRANSFERASE"/>
    <property type="match status" value="1"/>
</dbReference>
<keyword evidence="3" id="KW-1185">Reference proteome</keyword>
<dbReference type="Gene3D" id="3.90.550.10">
    <property type="entry name" value="Spore Coat Polysaccharide Biosynthesis Protein SpsA, Chain A"/>
    <property type="match status" value="1"/>
</dbReference>
<proteinExistence type="predicted"/>
<dbReference type="InterPro" id="IPR029044">
    <property type="entry name" value="Nucleotide-diphossugar_trans"/>
</dbReference>
<dbReference type="EMBL" id="JAIBOA010000005">
    <property type="protein sequence ID" value="MBW8482688.1"/>
    <property type="molecule type" value="Genomic_DNA"/>
</dbReference>
<protein>
    <submittedName>
        <fullName evidence="2">Mycofactocin biosynthesis glycosyltransferase MftF</fullName>
    </submittedName>
</protein>
<dbReference type="Pfam" id="PF00535">
    <property type="entry name" value="Glycos_transf_2"/>
    <property type="match status" value="1"/>
</dbReference>
<comment type="caution">
    <text evidence="2">The sequence shown here is derived from an EMBL/GenBank/DDBJ whole genome shotgun (WGS) entry which is preliminary data.</text>
</comment>
<dbReference type="CDD" id="cd00761">
    <property type="entry name" value="Glyco_tranf_GTA_type"/>
    <property type="match status" value="1"/>
</dbReference>
<dbReference type="NCBIfam" id="TIGR03965">
    <property type="entry name" value="mycofact_glyco"/>
    <property type="match status" value="1"/>
</dbReference>
<dbReference type="PANTHER" id="PTHR43685:SF2">
    <property type="entry name" value="GLYCOSYLTRANSFERASE 2-LIKE DOMAIN-CONTAINING PROTEIN"/>
    <property type="match status" value="1"/>
</dbReference>
<dbReference type="SUPFAM" id="SSF53448">
    <property type="entry name" value="Nucleotide-diphospho-sugar transferases"/>
    <property type="match status" value="1"/>
</dbReference>
<feature type="domain" description="Glycosyltransferase 2-like" evidence="1">
    <location>
        <begin position="93"/>
        <end position="221"/>
    </location>
</feature>
<evidence type="ECO:0000313" key="3">
    <source>
        <dbReference type="Proteomes" id="UP000774570"/>
    </source>
</evidence>
<evidence type="ECO:0000259" key="1">
    <source>
        <dbReference type="Pfam" id="PF00535"/>
    </source>
</evidence>
<dbReference type="InterPro" id="IPR050834">
    <property type="entry name" value="Glycosyltransf_2"/>
</dbReference>
<gene>
    <name evidence="2" type="primary">mftF</name>
    <name evidence="2" type="ORF">K1Y72_09945</name>
</gene>
<sequence>MTTIPVTRRPPPLPDGFAITLDDGARQLTDELLFGGSPARVLRLTAAGRAAWCELETGPVASPAAGALARRLTDAGLAHPVPPPGPDRRTDLTVVIPVRDRPVLLDRCLTALGGRHLVIVVDDGSRDPDAVARAVHRHGATLIRRPVNGGPGAARDTALEAVTSDLVAFIDSDCVPPPGWADRLAAHFADPAVAAVAPCITARADGTGAGRFARANESLGLGGQPGRVVPRTRISYVPTAALVARAAALTAVARDGAVFDAAMRVGEDVDLVWRLHEQGWRIRYDPAVRVGHHEPPTWRGLLERRFRYGTSVAPLAQRHPGAVPPLVLHPWPAVTVAALLAGRPFAAAAAFGASNLVMLRTLRQAGVPTEGTPRAMLDAVRQTWLGTGRYATQFAAPALAALIVAGGRRRRLAAASLLLGPAFNTWRERRPDLGPARYALGSIADDVAYGAGVWTGCWKARTLAPVRPLVAWRPLRIDRPQTAVTPERRRSRSPSR</sequence>
<reference evidence="2 3" key="1">
    <citation type="submission" date="2021-07" db="EMBL/GenBank/DDBJ databases">
        <title>Actinomadura sp. PM05-2 isolated from lichen.</title>
        <authorList>
            <person name="Somphong A."/>
            <person name="Phongsopitanun W."/>
            <person name="Tanasupawat S."/>
            <person name="Peongsungnone V."/>
        </authorList>
    </citation>
    <scope>NUCLEOTIDE SEQUENCE [LARGE SCALE GENOMIC DNA]</scope>
    <source>
        <strain evidence="2 3">PM05-2</strain>
    </source>
</reference>
<dbReference type="Proteomes" id="UP000774570">
    <property type="component" value="Unassembled WGS sequence"/>
</dbReference>
<evidence type="ECO:0000313" key="2">
    <source>
        <dbReference type="EMBL" id="MBW8482688.1"/>
    </source>
</evidence>
<dbReference type="RefSeq" id="WP_220165403.1">
    <property type="nucleotide sequence ID" value="NZ_JAIBOA010000005.1"/>
</dbReference>
<accession>A0ABS7FQK6</accession>
<name>A0ABS7FQK6_9ACTN</name>
<organism evidence="2 3">
    <name type="scientific">Actinomadura parmotrematis</name>
    <dbReference type="NCBI Taxonomy" id="2864039"/>
    <lineage>
        <taxon>Bacteria</taxon>
        <taxon>Bacillati</taxon>
        <taxon>Actinomycetota</taxon>
        <taxon>Actinomycetes</taxon>
        <taxon>Streptosporangiales</taxon>
        <taxon>Thermomonosporaceae</taxon>
        <taxon>Actinomadura</taxon>
    </lineage>
</organism>